<feature type="compositionally biased region" description="Low complexity" evidence="1">
    <location>
        <begin position="50"/>
        <end position="63"/>
    </location>
</feature>
<dbReference type="GO" id="GO:1902412">
    <property type="term" value="P:regulation of mitotic cytokinesis"/>
    <property type="evidence" value="ECO:0007669"/>
    <property type="project" value="InterPro"/>
</dbReference>
<feature type="compositionally biased region" description="Polar residues" evidence="1">
    <location>
        <begin position="334"/>
        <end position="344"/>
    </location>
</feature>
<feature type="compositionally biased region" description="Basic and acidic residues" evidence="1">
    <location>
        <begin position="968"/>
        <end position="978"/>
    </location>
</feature>
<dbReference type="Pfam" id="PF20162">
    <property type="entry name" value="Etd1"/>
    <property type="match status" value="1"/>
</dbReference>
<dbReference type="InterPro" id="IPR045342">
    <property type="entry name" value="Etd1"/>
</dbReference>
<feature type="compositionally biased region" description="Basic and acidic residues" evidence="1">
    <location>
        <begin position="263"/>
        <end position="278"/>
    </location>
</feature>
<comment type="caution">
    <text evidence="2">The sequence shown here is derived from an EMBL/GenBank/DDBJ whole genome shotgun (WGS) entry which is preliminary data.</text>
</comment>
<feature type="compositionally biased region" description="Polar residues" evidence="1">
    <location>
        <begin position="946"/>
        <end position="964"/>
    </location>
</feature>
<dbReference type="OrthoDB" id="5346713at2759"/>
<feature type="region of interest" description="Disordered" evidence="1">
    <location>
        <begin position="24"/>
        <end position="118"/>
    </location>
</feature>
<dbReference type="EMBL" id="VXIT01000008">
    <property type="protein sequence ID" value="KAA6410748.1"/>
    <property type="molecule type" value="Genomic_DNA"/>
</dbReference>
<dbReference type="GO" id="GO:0005096">
    <property type="term" value="F:GTPase activator activity"/>
    <property type="evidence" value="ECO:0007669"/>
    <property type="project" value="InterPro"/>
</dbReference>
<evidence type="ECO:0000313" key="2">
    <source>
        <dbReference type="EMBL" id="KAA6410748.1"/>
    </source>
</evidence>
<feature type="region of interest" description="Disordered" evidence="1">
    <location>
        <begin position="334"/>
        <end position="434"/>
    </location>
</feature>
<feature type="compositionally biased region" description="Low complexity" evidence="1">
    <location>
        <begin position="157"/>
        <end position="177"/>
    </location>
</feature>
<feature type="region of interest" description="Disordered" evidence="1">
    <location>
        <begin position="677"/>
        <end position="701"/>
    </location>
</feature>
<feature type="compositionally biased region" description="Polar residues" evidence="1">
    <location>
        <begin position="208"/>
        <end position="221"/>
    </location>
</feature>
<reference evidence="2 3" key="1">
    <citation type="submission" date="2019-09" db="EMBL/GenBank/DDBJ databases">
        <title>The hologenome of the rock-dwelling lichen Lasallia pustulata.</title>
        <authorList>
            <person name="Greshake Tzovaras B."/>
            <person name="Segers F."/>
            <person name="Bicker A."/>
            <person name="Dal Grande F."/>
            <person name="Otte J."/>
            <person name="Hankeln T."/>
            <person name="Schmitt I."/>
            <person name="Ebersberger I."/>
        </authorList>
    </citation>
    <scope>NUCLEOTIDE SEQUENCE [LARGE SCALE GENOMIC DNA]</scope>
    <source>
        <strain evidence="2">A1-1</strain>
    </source>
</reference>
<organism evidence="2 3">
    <name type="scientific">Lasallia pustulata</name>
    <dbReference type="NCBI Taxonomy" id="136370"/>
    <lineage>
        <taxon>Eukaryota</taxon>
        <taxon>Fungi</taxon>
        <taxon>Dikarya</taxon>
        <taxon>Ascomycota</taxon>
        <taxon>Pezizomycotina</taxon>
        <taxon>Lecanoromycetes</taxon>
        <taxon>OSLEUM clade</taxon>
        <taxon>Umbilicariomycetidae</taxon>
        <taxon>Umbilicariales</taxon>
        <taxon>Umbilicariaceae</taxon>
        <taxon>Lasallia</taxon>
    </lineage>
</organism>
<accession>A0A5M8PPW9</accession>
<dbReference type="Proteomes" id="UP000324767">
    <property type="component" value="Unassembled WGS sequence"/>
</dbReference>
<feature type="compositionally biased region" description="Polar residues" evidence="1">
    <location>
        <begin position="525"/>
        <end position="539"/>
    </location>
</feature>
<feature type="region of interest" description="Disordered" evidence="1">
    <location>
        <begin position="151"/>
        <end position="234"/>
    </location>
</feature>
<proteinExistence type="predicted"/>
<gene>
    <name evidence="2" type="ORF">FRX48_05058</name>
</gene>
<sequence length="1103" mass="120411">METVPTLCAAGTVGAAAVGWTFGRPRSMSGEPKLNRRRALDRSAIADGQSTSFASSTPSFPNAISAQTSKTSKRSSLRRPQSWSNILDDGRWTKNLKPVQRKESEHEGGTSASQGNEVLNDPEQSAFEFKGTATNTLKSSWLRRMSTLSLHNHDDSPTSSPRPDSASLSFSNGSSAAILHSTASSSPAVPPRNKLVKRASSPRALQNFEATNSVSSRTQIPTLRRPATSHQRSATIQQQYLHDGRRRLQDLFQAPSEVSQPLSDEHDPTHPYLETSHDPDQVWSPFFNVRNTSLGKEASQKRGATVVYPRNNSLKVIVPSVDEVPTLMAATSINPNTAQDSSPCTPAGLDTFPPSTDTSKQDASVDMEQKRRRSFSIGEIFSSPSPSAWKTGSLRRAKGAPKSESGRRVVSAPLSSKHRLETTSTATSSPLPPLNRLSVFEIDLPDAPSYPASQPLYPASQPPAPSSYQFTPKPDVPSSSPASLHTDRLTSQRHSSANIGTFPSPPAPTLPRNRPHRPSMVPSDHASTLVGSDNENSRFLSGDEDDGDMDCQSETVFDSLRTGATGSSHSGIRGPRIETIFDESLLPDVNENKLAGLADLLSSGSFTDHNRRKTPIAEEEENMATPIRASLERINDFATPVRRARNLSQEIPSSPPIAPLQLKHRLDYEIGDVHAGEDWSSDDAHDTTWDQNNGHNLPMFGKSEKQVKSNIFDWSEHQPVGSDDLLNGSSPRPNTVHGRHPTEARGSRTSGRRAPSGIHLRSQSVPVPPDTSAHRTYNYDAKLDKWVYGPKTVSNEDWEGDFEFDEMEHSSTQDSARNATMHMNKSASILVPSAILERQATFYGQYDKVKELTLLVRELERLRARASPLGLIQGPSAELWKEAEGIISLVTVNEDEQDFLSPRSPHSANVDFDPFEDDFPSNQGLRESGPGPLKDDQLNGHDDRTSMQSLARSSPANSKISTPPTSRPRKESSAKAKSVLEDILKQRSNHDPPLVDVKSPQKKLPFDTSSLRDLVTRAGVVTRALKEIVRRAENGPENGPVSPGRRPGIPPDPPFSQMFQHPPSSPFSSPQLPKSTSKGSFLGGSITGNDNDINGHMKMMTVV</sequence>
<dbReference type="AlphaFoldDB" id="A0A5M8PPW9"/>
<feature type="region of interest" description="Disordered" evidence="1">
    <location>
        <begin position="984"/>
        <end position="1003"/>
    </location>
</feature>
<feature type="compositionally biased region" description="Basic and acidic residues" evidence="1">
    <location>
        <begin position="933"/>
        <end position="945"/>
    </location>
</feature>
<evidence type="ECO:0000313" key="3">
    <source>
        <dbReference type="Proteomes" id="UP000324767"/>
    </source>
</evidence>
<protein>
    <submittedName>
        <fullName evidence="2">Uncharacterized protein</fullName>
    </submittedName>
</protein>
<feature type="compositionally biased region" description="Basic and acidic residues" evidence="1">
    <location>
        <begin position="677"/>
        <end position="688"/>
    </location>
</feature>
<feature type="region of interest" description="Disordered" evidence="1">
    <location>
        <begin position="255"/>
        <end position="278"/>
    </location>
</feature>
<feature type="compositionally biased region" description="Polar residues" evidence="1">
    <location>
        <begin position="492"/>
        <end position="501"/>
    </location>
</feature>
<feature type="region of interest" description="Disordered" evidence="1">
    <location>
        <begin position="716"/>
        <end position="773"/>
    </location>
</feature>
<feature type="region of interest" description="Disordered" evidence="1">
    <location>
        <begin position="451"/>
        <end position="549"/>
    </location>
</feature>
<feature type="compositionally biased region" description="Low complexity" evidence="1">
    <location>
        <begin position="1055"/>
        <end position="1075"/>
    </location>
</feature>
<name>A0A5M8PPW9_9LECA</name>
<feature type="region of interest" description="Disordered" evidence="1">
    <location>
        <begin position="1031"/>
        <end position="1093"/>
    </location>
</feature>
<feature type="region of interest" description="Disordered" evidence="1">
    <location>
        <begin position="898"/>
        <end position="978"/>
    </location>
</feature>
<evidence type="ECO:0000256" key="1">
    <source>
        <dbReference type="SAM" id="MobiDB-lite"/>
    </source>
</evidence>
<feature type="compositionally biased region" description="Polar residues" evidence="1">
    <location>
        <begin position="353"/>
        <end position="362"/>
    </location>
</feature>